<dbReference type="SUPFAM" id="SSF55347">
    <property type="entry name" value="Glyceraldehyde-3-phosphate dehydrogenase-like, C-terminal domain"/>
    <property type="match status" value="1"/>
</dbReference>
<dbReference type="Gene3D" id="3.30.360.10">
    <property type="entry name" value="Dihydrodipicolinate Reductase, domain 2"/>
    <property type="match status" value="1"/>
</dbReference>
<dbReference type="GO" id="GO:0016491">
    <property type="term" value="F:oxidoreductase activity"/>
    <property type="evidence" value="ECO:0007669"/>
    <property type="project" value="UniProtKB-KW"/>
</dbReference>
<name>A0A7D5J001_9MICO</name>
<accession>A0A7D5J001</accession>
<dbReference type="InterPro" id="IPR036291">
    <property type="entry name" value="NAD(P)-bd_dom_sf"/>
</dbReference>
<dbReference type="Pfam" id="PF01408">
    <property type="entry name" value="GFO_IDH_MocA"/>
    <property type="match status" value="1"/>
</dbReference>
<dbReference type="InterPro" id="IPR000683">
    <property type="entry name" value="Gfo/Idh/MocA-like_OxRdtase_N"/>
</dbReference>
<dbReference type="GO" id="GO:0000166">
    <property type="term" value="F:nucleotide binding"/>
    <property type="evidence" value="ECO:0007669"/>
    <property type="project" value="InterPro"/>
</dbReference>
<evidence type="ECO:0000256" key="1">
    <source>
        <dbReference type="ARBA" id="ARBA00023002"/>
    </source>
</evidence>
<dbReference type="Proteomes" id="UP000509638">
    <property type="component" value="Chromosome"/>
</dbReference>
<dbReference type="PANTHER" id="PTHR43818:SF11">
    <property type="entry name" value="BCDNA.GH03377"/>
    <property type="match status" value="1"/>
</dbReference>
<dbReference type="EMBL" id="CP058316">
    <property type="protein sequence ID" value="QLD12375.1"/>
    <property type="molecule type" value="Genomic_DNA"/>
</dbReference>
<dbReference type="InterPro" id="IPR050463">
    <property type="entry name" value="Gfo/Idh/MocA_oxidrdct_glycsds"/>
</dbReference>
<proteinExistence type="predicted"/>
<evidence type="ECO:0000259" key="2">
    <source>
        <dbReference type="Pfam" id="PF01408"/>
    </source>
</evidence>
<dbReference type="Gene3D" id="3.40.50.720">
    <property type="entry name" value="NAD(P)-binding Rossmann-like Domain"/>
    <property type="match status" value="1"/>
</dbReference>
<evidence type="ECO:0000313" key="3">
    <source>
        <dbReference type="EMBL" id="QLD12375.1"/>
    </source>
</evidence>
<protein>
    <submittedName>
        <fullName evidence="3">PmoA family protein</fullName>
    </submittedName>
</protein>
<evidence type="ECO:0000313" key="4">
    <source>
        <dbReference type="Proteomes" id="UP000509638"/>
    </source>
</evidence>
<sequence>MMDESSGARMPRPTTIALVGVHGYGAVHLDNLRRLGDRVRLVAAADPREPDTGTLPSHTRVFPDLASLLTATDGIDVVIVATPLHTHLELARLVVSRGIDLYLEKPPVLTLHDLQVLEEAADRSGTQVQVGFQSLGSRALAAFAADRFDLGPVRAIGAVGLWSRDRAYWQRSRWAGRRELDGVAVVDGVTTNPLAHATATALALAGTTAASEIAQVTADLYRANPIEGDDTSLVRVTTTGGIRVTAGLTLCADDPHEPYVEVHGRRRSARFFYTEDVVEVDGRRERFDRDDLLENLLDHRDAGTPLLSPLSAAGAFVAVVDVIGRTRPLPIDPAYLTAHGDGLARRVVVPGIEDAITRAVDAEATFAELHVPWARPATAPEPALVLPGPDDPLAVLVDGTGTARSSSPRPYLHPLRTPGGVVVTDHHPADHDWHLGVGVALQDVDGANFWGGRTFTPAAGYVWRGDHGRVDIERVEPGSDGATLDLRWVGPDGSLLLREHRSIRLLRRADTSVVWEIDFALTPASDRTVLLGSPGSNGRAGGGYGGLSWRLPACTDVDVRTPHARGEGAVHGSLSPWLAWSASFAVAPGDEGTRHGRDDLGDRAATIALAPADEASARDPWFVRVSDYPGVGASLAWDRAVAASRSAPVRRSYRVLVADGRLGDDAVAELVAP</sequence>
<keyword evidence="1" id="KW-0560">Oxidoreductase</keyword>
<dbReference type="SUPFAM" id="SSF51735">
    <property type="entry name" value="NAD(P)-binding Rossmann-fold domains"/>
    <property type="match status" value="1"/>
</dbReference>
<gene>
    <name evidence="3" type="ORF">HW566_11685</name>
</gene>
<dbReference type="AlphaFoldDB" id="A0A7D5J001"/>
<feature type="domain" description="Gfo/Idh/MocA-like oxidoreductase N-terminal" evidence="2">
    <location>
        <begin position="16"/>
        <end position="132"/>
    </location>
</feature>
<reference evidence="3 4" key="1">
    <citation type="submission" date="2020-06" db="EMBL/GenBank/DDBJ databases">
        <authorList>
            <person name="Jo H."/>
        </authorList>
    </citation>
    <scope>NUCLEOTIDE SEQUENCE [LARGE SCALE GENOMIC DNA]</scope>
    <source>
        <strain evidence="3 4">I46</strain>
    </source>
</reference>
<dbReference type="Pfam" id="PF14100">
    <property type="entry name" value="DUF6807"/>
    <property type="match status" value="1"/>
</dbReference>
<organism evidence="3 4">
    <name type="scientific">Microbacterium oleivorans</name>
    <dbReference type="NCBI Taxonomy" id="273677"/>
    <lineage>
        <taxon>Bacteria</taxon>
        <taxon>Bacillati</taxon>
        <taxon>Actinomycetota</taxon>
        <taxon>Actinomycetes</taxon>
        <taxon>Micrococcales</taxon>
        <taxon>Microbacteriaceae</taxon>
        <taxon>Microbacterium</taxon>
    </lineage>
</organism>
<dbReference type="InterPro" id="IPR029475">
    <property type="entry name" value="DUF6807"/>
</dbReference>
<dbReference type="PANTHER" id="PTHR43818">
    <property type="entry name" value="BCDNA.GH03377"/>
    <property type="match status" value="1"/>
</dbReference>